<comment type="caution">
    <text evidence="3">The sequence shown here is derived from an EMBL/GenBank/DDBJ whole genome shotgun (WGS) entry which is preliminary data.</text>
</comment>
<name>A0ABU2BLA3_9MICC</name>
<dbReference type="InterPro" id="IPR053140">
    <property type="entry name" value="GDSL_Rv0518-like"/>
</dbReference>
<protein>
    <submittedName>
        <fullName evidence="3">Lysophospholipase L1-like esterase</fullName>
    </submittedName>
</protein>
<dbReference type="Pfam" id="PF13472">
    <property type="entry name" value="Lipase_GDSL_2"/>
    <property type="match status" value="1"/>
</dbReference>
<keyword evidence="1" id="KW-0732">Signal</keyword>
<feature type="chain" id="PRO_5047533311" evidence="1">
    <location>
        <begin position="27"/>
        <end position="246"/>
    </location>
</feature>
<sequence>MEHAPRRWRQAPVPLLLALTGALVLAGCQGTGSTTSTPDSSSVSASTSVRSVVIIGDSLSTGFGTSAENAWPNLIAMAPGDDSMQLNLLNAAQNGSGYLNVGVTGSTFALQVEQALTPDADLVVFFGSINDLHQDPTELAAAVGRTYAAARERAPRSAFLVVGPPAYSTRPEARFLALRDAVKQEAQAAGAMYVDPIERGWVVADAERFVGPDGLHPSVEGHRHLREKMEALILGALKGQPDVAAR</sequence>
<dbReference type="PROSITE" id="PS01098">
    <property type="entry name" value="LIPASE_GDSL_SER"/>
    <property type="match status" value="1"/>
</dbReference>
<dbReference type="CDD" id="cd00229">
    <property type="entry name" value="SGNH_hydrolase"/>
    <property type="match status" value="1"/>
</dbReference>
<evidence type="ECO:0000313" key="3">
    <source>
        <dbReference type="EMBL" id="MDR7358498.1"/>
    </source>
</evidence>
<feature type="domain" description="SGNH hydrolase-type esterase" evidence="2">
    <location>
        <begin position="55"/>
        <end position="223"/>
    </location>
</feature>
<dbReference type="PROSITE" id="PS51257">
    <property type="entry name" value="PROKAR_LIPOPROTEIN"/>
    <property type="match status" value="1"/>
</dbReference>
<feature type="signal peptide" evidence="1">
    <location>
        <begin position="1"/>
        <end position="26"/>
    </location>
</feature>
<dbReference type="SUPFAM" id="SSF52266">
    <property type="entry name" value="SGNH hydrolase"/>
    <property type="match status" value="1"/>
</dbReference>
<evidence type="ECO:0000256" key="1">
    <source>
        <dbReference type="SAM" id="SignalP"/>
    </source>
</evidence>
<dbReference type="RefSeq" id="WP_302263647.1">
    <property type="nucleotide sequence ID" value="NZ_BAAAWO010000001.1"/>
</dbReference>
<gene>
    <name evidence="3" type="ORF">J2S64_002189</name>
</gene>
<dbReference type="Gene3D" id="3.40.50.1110">
    <property type="entry name" value="SGNH hydrolase"/>
    <property type="match status" value="1"/>
</dbReference>
<dbReference type="Proteomes" id="UP001183817">
    <property type="component" value="Unassembled WGS sequence"/>
</dbReference>
<dbReference type="InterPro" id="IPR013830">
    <property type="entry name" value="SGNH_hydro"/>
</dbReference>
<dbReference type="PANTHER" id="PTHR43784:SF2">
    <property type="entry name" value="GDSL-LIKE LIPASE_ACYLHYDROLASE, PUTATIVE (AFU_ORTHOLOGUE AFUA_2G00820)-RELATED"/>
    <property type="match status" value="1"/>
</dbReference>
<dbReference type="PANTHER" id="PTHR43784">
    <property type="entry name" value="GDSL-LIKE LIPASE/ACYLHYDROLASE, PUTATIVE (AFU_ORTHOLOGUE AFUA_2G00820)-RELATED"/>
    <property type="match status" value="1"/>
</dbReference>
<accession>A0ABU2BLA3</accession>
<keyword evidence="4" id="KW-1185">Reference proteome</keyword>
<proteinExistence type="predicted"/>
<evidence type="ECO:0000313" key="4">
    <source>
        <dbReference type="Proteomes" id="UP001183817"/>
    </source>
</evidence>
<dbReference type="EMBL" id="JAVDYI010000001">
    <property type="protein sequence ID" value="MDR7358498.1"/>
    <property type="molecule type" value="Genomic_DNA"/>
</dbReference>
<reference evidence="3 4" key="1">
    <citation type="submission" date="2023-07" db="EMBL/GenBank/DDBJ databases">
        <title>Sequencing the genomes of 1000 actinobacteria strains.</title>
        <authorList>
            <person name="Klenk H.-P."/>
        </authorList>
    </citation>
    <scope>NUCLEOTIDE SEQUENCE [LARGE SCALE GENOMIC DNA]</scope>
    <source>
        <strain evidence="3 4">DSM 20167</strain>
    </source>
</reference>
<dbReference type="InterPro" id="IPR008265">
    <property type="entry name" value="Lipase_GDSL_AS"/>
</dbReference>
<organism evidence="3 4">
    <name type="scientific">Paeniglutamicibacter sulfureus</name>
    <dbReference type="NCBI Taxonomy" id="43666"/>
    <lineage>
        <taxon>Bacteria</taxon>
        <taxon>Bacillati</taxon>
        <taxon>Actinomycetota</taxon>
        <taxon>Actinomycetes</taxon>
        <taxon>Micrococcales</taxon>
        <taxon>Micrococcaceae</taxon>
        <taxon>Paeniglutamicibacter</taxon>
    </lineage>
</organism>
<evidence type="ECO:0000259" key="2">
    <source>
        <dbReference type="Pfam" id="PF13472"/>
    </source>
</evidence>
<dbReference type="InterPro" id="IPR036514">
    <property type="entry name" value="SGNH_hydro_sf"/>
</dbReference>